<name>A0A9N9PWK4_9HELO</name>
<dbReference type="Proteomes" id="UP000701801">
    <property type="component" value="Unassembled WGS sequence"/>
</dbReference>
<dbReference type="InterPro" id="IPR047121">
    <property type="entry name" value="YjiB-like"/>
</dbReference>
<keyword evidence="2" id="KW-1185">Reference proteome</keyword>
<dbReference type="CDD" id="cd02219">
    <property type="entry name" value="cupin_YjlB-like"/>
    <property type="match status" value="1"/>
</dbReference>
<dbReference type="EMBL" id="CAJVRM010000224">
    <property type="protein sequence ID" value="CAG8977563.1"/>
    <property type="molecule type" value="Genomic_DNA"/>
</dbReference>
<evidence type="ECO:0008006" key="3">
    <source>
        <dbReference type="Google" id="ProtNLM"/>
    </source>
</evidence>
<dbReference type="SUPFAM" id="SSF51182">
    <property type="entry name" value="RmlC-like cupins"/>
    <property type="match status" value="1"/>
</dbReference>
<reference evidence="1" key="1">
    <citation type="submission" date="2021-07" db="EMBL/GenBank/DDBJ databases">
        <authorList>
            <person name="Durling M."/>
        </authorList>
    </citation>
    <scope>NUCLEOTIDE SEQUENCE</scope>
</reference>
<dbReference type="PANTHER" id="PTHR36448">
    <property type="entry name" value="BLR7373 PROTEIN"/>
    <property type="match status" value="1"/>
</dbReference>
<sequence>MYSITMPPAVSPPERYLIKKSTPYVPNSPFPVLIYRSALPPNPDVKSTCETIVPNNWLNGGVFSHYPAHHFHSVTNECYAIFKGHSQLLLGRGPLDPESADDTLVELRARDVIVIPAGVAHCNIKSSEDYGYVGLYPKGSPHYDNNFCKADTEETLEKTKNARAVPIPDSDPIYGLGGILVDIWKEAGSSR</sequence>
<comment type="caution">
    <text evidence="1">The sequence shown here is derived from an EMBL/GenBank/DDBJ whole genome shotgun (WGS) entry which is preliminary data.</text>
</comment>
<dbReference type="Gene3D" id="2.60.120.10">
    <property type="entry name" value="Jelly Rolls"/>
    <property type="match status" value="1"/>
</dbReference>
<dbReference type="PANTHER" id="PTHR36448:SF2">
    <property type="entry name" value="CUPIN TYPE-1 DOMAIN-CONTAINING PROTEIN"/>
    <property type="match status" value="1"/>
</dbReference>
<protein>
    <recommendedName>
        <fullName evidence="3">Cupin type-1 domain-containing protein</fullName>
    </recommendedName>
</protein>
<proteinExistence type="predicted"/>
<organism evidence="1 2">
    <name type="scientific">Hymenoscyphus albidus</name>
    <dbReference type="NCBI Taxonomy" id="595503"/>
    <lineage>
        <taxon>Eukaryota</taxon>
        <taxon>Fungi</taxon>
        <taxon>Dikarya</taxon>
        <taxon>Ascomycota</taxon>
        <taxon>Pezizomycotina</taxon>
        <taxon>Leotiomycetes</taxon>
        <taxon>Helotiales</taxon>
        <taxon>Helotiaceae</taxon>
        <taxon>Hymenoscyphus</taxon>
    </lineage>
</organism>
<accession>A0A9N9PWK4</accession>
<dbReference type="InterPro" id="IPR011051">
    <property type="entry name" value="RmlC_Cupin_sf"/>
</dbReference>
<dbReference type="OrthoDB" id="2446447at2759"/>
<gene>
    <name evidence="1" type="ORF">HYALB_00013002</name>
</gene>
<evidence type="ECO:0000313" key="2">
    <source>
        <dbReference type="Proteomes" id="UP000701801"/>
    </source>
</evidence>
<evidence type="ECO:0000313" key="1">
    <source>
        <dbReference type="EMBL" id="CAG8977563.1"/>
    </source>
</evidence>
<dbReference type="AlphaFoldDB" id="A0A9N9PWK4"/>
<dbReference type="InterPro" id="IPR014710">
    <property type="entry name" value="RmlC-like_jellyroll"/>
</dbReference>